<feature type="compositionally biased region" description="Basic and acidic residues" evidence="1">
    <location>
        <begin position="377"/>
        <end position="421"/>
    </location>
</feature>
<keyword evidence="3" id="KW-1185">Reference proteome</keyword>
<reference evidence="2 3" key="1">
    <citation type="submission" date="2018-05" db="EMBL/GenBank/DDBJ databases">
        <title>Genomic Encyclopedia of Type Strains, Phase I: the one thousand microbial genomes (KMG-I) project.</title>
        <authorList>
            <person name="Kyrpides N."/>
        </authorList>
    </citation>
    <scope>NUCLEOTIDE SEQUENCE [LARGE SCALE GENOMIC DNA]</scope>
    <source>
        <strain evidence="2 3">DSM 15611</strain>
    </source>
</reference>
<dbReference type="EMBL" id="QJJX01000016">
    <property type="protein sequence ID" value="PXX21729.1"/>
    <property type="molecule type" value="Genomic_DNA"/>
</dbReference>
<protein>
    <submittedName>
        <fullName evidence="2">Uncharacterized protein DUF3575</fullName>
    </submittedName>
</protein>
<evidence type="ECO:0000256" key="1">
    <source>
        <dbReference type="SAM" id="MobiDB-lite"/>
    </source>
</evidence>
<evidence type="ECO:0000313" key="3">
    <source>
        <dbReference type="Proteomes" id="UP000248314"/>
    </source>
</evidence>
<feature type="compositionally biased region" description="Basic and acidic residues" evidence="1">
    <location>
        <begin position="430"/>
        <end position="444"/>
    </location>
</feature>
<proteinExistence type="predicted"/>
<dbReference type="Pfam" id="PF12099">
    <property type="entry name" value="DUF3575"/>
    <property type="match status" value="1"/>
</dbReference>
<gene>
    <name evidence="2" type="ORF">EJ73_01507</name>
</gene>
<feature type="region of interest" description="Disordered" evidence="1">
    <location>
        <begin position="377"/>
        <end position="455"/>
    </location>
</feature>
<dbReference type="InterPro" id="IPR021958">
    <property type="entry name" value="DUF3575"/>
</dbReference>
<dbReference type="AlphaFoldDB" id="A0A318HTM7"/>
<evidence type="ECO:0000313" key="2">
    <source>
        <dbReference type="EMBL" id="PXX21729.1"/>
    </source>
</evidence>
<name>A0A318HTM7_9BACT</name>
<sequence length="514" mass="58886">MNMKGYKLILPLLLQFFVGVIGAQGQGNLLYYNKVDTMKFQNRFNLKTDAVGWLTLTPNLGLEFSLGNKNWNQWTVGVYGRANWDVNTRTKSFYVYNIYGGRVEVRRYWHAKIPKRAFYVGLFAGANSFDIKFGNTGKKGISFVGGPMVGTVTQLYGYMNGASLDLDLGISPGVMFADMHDYQRFYKDGKYYYSATSSNTGYKISFSPWVYASSIDAVHISLVYHFGTKLANRYKNRNLIDNDYRLAVEKEKIRRDSVHTAQVKEKRIHMDSLAKADYERRFEEQRLENEKEYAQDSLRKENKALKEKQMIEREEAKQRADSLKEVARQKAIEEKANAKITADSLKLVEKTKQFEEKERAKLKADSLKYAAKERARELKERKAMERENAKRAADSTKVAKEIEKQQKEADKVKDENSKSTEEVEQSQTPKTEDSSVPEKEKENQNTENSDNALVDNLIPDSRQLVNEMKRAVIFMAVKEAKENTLKSLEASSSSDKGATQTPTMATFQTAIETY</sequence>
<dbReference type="STRING" id="1122991.GCA_000613445_02918"/>
<dbReference type="Proteomes" id="UP000248314">
    <property type="component" value="Unassembled WGS sequence"/>
</dbReference>
<comment type="caution">
    <text evidence="2">The sequence shown here is derived from an EMBL/GenBank/DDBJ whole genome shotgun (WGS) entry which is preliminary data.</text>
</comment>
<organism evidence="2 3">
    <name type="scientific">Hoylesella shahii DSM 15611 = JCM 12083</name>
    <dbReference type="NCBI Taxonomy" id="1122991"/>
    <lineage>
        <taxon>Bacteria</taxon>
        <taxon>Pseudomonadati</taxon>
        <taxon>Bacteroidota</taxon>
        <taxon>Bacteroidia</taxon>
        <taxon>Bacteroidales</taxon>
        <taxon>Prevotellaceae</taxon>
        <taxon>Hoylesella</taxon>
    </lineage>
</organism>
<accession>A0A318HTM7</accession>